<feature type="binding site" evidence="2">
    <location>
        <position position="502"/>
    </location>
    <ligand>
        <name>Mn(2+)</name>
        <dbReference type="ChEBI" id="CHEBI:29035"/>
        <label>2</label>
    </ligand>
</feature>
<keyword evidence="1" id="KW-0378">Hydrolase</keyword>
<dbReference type="InterPro" id="IPR001667">
    <property type="entry name" value="DDH_dom"/>
</dbReference>
<dbReference type="InterPro" id="IPR014528">
    <property type="entry name" value="GdpP/PdeA"/>
</dbReference>
<dbReference type="RefSeq" id="WP_103896422.1">
    <property type="nucleotide sequence ID" value="NZ_FNUK01000019.1"/>
</dbReference>
<dbReference type="GO" id="GO:0005886">
    <property type="term" value="C:plasma membrane"/>
    <property type="evidence" value="ECO:0007669"/>
    <property type="project" value="UniProtKB-SubCell"/>
</dbReference>
<dbReference type="EMBL" id="FNUK01000019">
    <property type="protein sequence ID" value="SEF98846.1"/>
    <property type="molecule type" value="Genomic_DNA"/>
</dbReference>
<dbReference type="GO" id="GO:0106409">
    <property type="term" value="F:cyclic-di-AMP phosphodiesterase activity"/>
    <property type="evidence" value="ECO:0007669"/>
    <property type="project" value="RHEA"/>
</dbReference>
<dbReference type="Gene3D" id="3.30.450.20">
    <property type="entry name" value="PAS domain"/>
    <property type="match status" value="1"/>
</dbReference>
<feature type="domain" description="DDH" evidence="4">
    <location>
        <begin position="345"/>
        <end position="499"/>
    </location>
</feature>
<feature type="binding site" evidence="2">
    <location>
        <position position="423"/>
    </location>
    <ligand>
        <name>Mn(2+)</name>
        <dbReference type="ChEBI" id="CHEBI:29035"/>
        <label>1</label>
    </ligand>
</feature>
<dbReference type="GO" id="GO:0046872">
    <property type="term" value="F:metal ion binding"/>
    <property type="evidence" value="ECO:0007669"/>
    <property type="project" value="UniProtKB-KW"/>
</dbReference>
<evidence type="ECO:0000313" key="7">
    <source>
        <dbReference type="Proteomes" id="UP000242850"/>
    </source>
</evidence>
<evidence type="ECO:0000256" key="2">
    <source>
        <dbReference type="PIRSR" id="PIRSR026583-50"/>
    </source>
</evidence>
<protein>
    <recommendedName>
        <fullName evidence="1">Cyclic-di-AMP phosphodiesterase</fullName>
        <ecNumber evidence="1">3.1.4.-</ecNumber>
    </recommendedName>
</protein>
<sequence length="657" mass="74323">MDNKFKNFIPNVKVYLFIIALLLGILAFYNINLLFLGVVIYFILLYYNLRSSEIKKNEFFKFIEDITSNIDSAGRNTLSKIPIPLVIADSEGKMIWANNFFLENVYKSPYGKNINMIISDIDLNKVLEKNISKMNKVAVGEEVYDVLINIIRSKSGKNVYIFYFINKTNYYELCDNYNNKKMVVALIEVDNYDEVVKSIDDINRPILIAEIDKKINSFANSLNAFVRKYDVNKYVAVFEQQHINKLMEEKFSILDEVREIYFGNKIPATLSIGIGMNAENPYKIHQYAVAAKDLALGRGGDQAVIKDGERFLFFGGKSKEVEKRTKVKARVIAHAISELINQSSQVLIMGHETPDLDSIGSALGVYRGCKQKGKTAYIVLNKVNKSIEKLMNKINNKEYEGVFINNETANIIANDKTLLIIVDVHRKNFLENPELLHKVGNVVIIDHHRKSADFIDNAVITYIEPYASSTAELVTEILQYMNERVELTKEEAEALMAGIYVDTKNFTFKTGSRTFEAASFLRRMGADLIEVKKLFADDFKTFIERMELIKSAEIKNGIAIAVYRQPIDNFLIVPQAADDLLKIDGVEASFVLARVENEVIISGRSLGDINVQVILESIGGGGHMTIAGAKLSGVNVDEAKNLLEEAIKNYIKESDRR</sequence>
<dbReference type="OrthoDB" id="9759476at2"/>
<keyword evidence="3" id="KW-0812">Transmembrane</keyword>
<evidence type="ECO:0000256" key="3">
    <source>
        <dbReference type="SAM" id="Phobius"/>
    </source>
</evidence>
<evidence type="ECO:0000313" key="6">
    <source>
        <dbReference type="EMBL" id="SEF98846.1"/>
    </source>
</evidence>
<keyword evidence="7" id="KW-1185">Reference proteome</keyword>
<dbReference type="GO" id="GO:0016787">
    <property type="term" value="F:hydrolase activity"/>
    <property type="evidence" value="ECO:0007669"/>
    <property type="project" value="UniProtKB-UniRule"/>
</dbReference>
<dbReference type="PIRSF" id="PIRSF026583">
    <property type="entry name" value="YybT"/>
    <property type="match status" value="1"/>
</dbReference>
<proteinExistence type="inferred from homology"/>
<reference evidence="7" key="1">
    <citation type="submission" date="2016-10" db="EMBL/GenBank/DDBJ databases">
        <authorList>
            <person name="Varghese N."/>
            <person name="Submissions S."/>
        </authorList>
    </citation>
    <scope>NUCLEOTIDE SEQUENCE [LARGE SCALE GENOMIC DNA]</scope>
    <source>
        <strain evidence="7">DSM 5463</strain>
    </source>
</reference>
<comment type="function">
    <text evidence="1">Has phosphodiesterase (PDE) activity against cyclic-di-AMP (c-di-AMP).</text>
</comment>
<dbReference type="Pfam" id="PF02272">
    <property type="entry name" value="DHHA1"/>
    <property type="match status" value="1"/>
</dbReference>
<dbReference type="EC" id="3.1.4.-" evidence="1"/>
<dbReference type="FunFam" id="3.90.1640.10:FF:000002">
    <property type="entry name" value="Cyclic-di-AMP phosphodiesterase"/>
    <property type="match status" value="1"/>
</dbReference>
<feature type="binding site" evidence="2">
    <location>
        <position position="423"/>
    </location>
    <ligand>
        <name>Mn(2+)</name>
        <dbReference type="ChEBI" id="CHEBI:29035"/>
        <label>2</label>
    </ligand>
</feature>
<dbReference type="PANTHER" id="PTHR47618">
    <property type="entry name" value="BIFUNCTIONAL OLIGORIBONUCLEASE AND PAP PHOSPHATASE NRNA"/>
    <property type="match status" value="1"/>
</dbReference>
<dbReference type="Proteomes" id="UP000242850">
    <property type="component" value="Unassembled WGS sequence"/>
</dbReference>
<comment type="subcellular location">
    <subcellularLocation>
        <location evidence="1">Cell membrane</location>
    </subcellularLocation>
</comment>
<comment type="cofactor">
    <cofactor evidence="2">
        <name>Mn(2+)</name>
        <dbReference type="ChEBI" id="CHEBI:29035"/>
    </cofactor>
    <text evidence="2">For phosphodiesterase activity, probably binds 2 Mn(2+) per subunit.</text>
</comment>
<dbReference type="SUPFAM" id="SSF64182">
    <property type="entry name" value="DHH phosphoesterases"/>
    <property type="match status" value="1"/>
</dbReference>
<gene>
    <name evidence="6" type="ORF">SAMN05660865_01482</name>
</gene>
<feature type="transmembrane region" description="Helical" evidence="3">
    <location>
        <begin position="14"/>
        <end position="47"/>
    </location>
</feature>
<comment type="catalytic activity">
    <reaction evidence="1">
        <text>3',3'-c-di-AMP + H2O = 5'-O-phosphonoadenylyl-(3'-&gt;5')-adenosine + H(+)</text>
        <dbReference type="Rhea" id="RHEA:54420"/>
        <dbReference type="ChEBI" id="CHEBI:15377"/>
        <dbReference type="ChEBI" id="CHEBI:15378"/>
        <dbReference type="ChEBI" id="CHEBI:71500"/>
        <dbReference type="ChEBI" id="CHEBI:138171"/>
    </reaction>
</comment>
<feature type="binding site" evidence="2">
    <location>
        <position position="351"/>
    </location>
    <ligand>
        <name>Mn(2+)</name>
        <dbReference type="ChEBI" id="CHEBI:29035"/>
        <label>1</label>
    </ligand>
</feature>
<dbReference type="PANTHER" id="PTHR47618:SF2">
    <property type="entry name" value="CYCLIC-DI-AMP PHOSPHODIESTERASE GDPP"/>
    <property type="match status" value="1"/>
</dbReference>
<feature type="binding site" evidence="2">
    <location>
        <position position="357"/>
    </location>
    <ligand>
        <name>Mn(2+)</name>
        <dbReference type="ChEBI" id="CHEBI:29035"/>
        <label>2</label>
    </ligand>
</feature>
<accession>A0A1H5WHQ9</accession>
<dbReference type="InterPro" id="IPR038763">
    <property type="entry name" value="DHH_sf"/>
</dbReference>
<comment type="similarity">
    <text evidence="1">Belongs to the GdpP/PdeA phosphodiesterase family.</text>
</comment>
<dbReference type="Pfam" id="PF24898">
    <property type="entry name" value="GGDEF_GdpP"/>
    <property type="match status" value="1"/>
</dbReference>
<keyword evidence="2" id="KW-0479">Metal-binding</keyword>
<evidence type="ECO:0000259" key="5">
    <source>
        <dbReference type="Pfam" id="PF02272"/>
    </source>
</evidence>
<feature type="binding site" evidence="2">
    <location>
        <position position="355"/>
    </location>
    <ligand>
        <name>Mn(2+)</name>
        <dbReference type="ChEBI" id="CHEBI:29035"/>
        <label>1</label>
    </ligand>
</feature>
<dbReference type="InterPro" id="IPR003156">
    <property type="entry name" value="DHHA1_dom"/>
</dbReference>
<name>A0A1H5WHQ9_9CLOT</name>
<dbReference type="Pfam" id="PF01368">
    <property type="entry name" value="DHH"/>
    <property type="match status" value="1"/>
</dbReference>
<dbReference type="Gene3D" id="3.10.310.30">
    <property type="match status" value="1"/>
</dbReference>
<dbReference type="InterPro" id="IPR051319">
    <property type="entry name" value="Oligoribo/pAp-PDE_c-di-AMP_PDE"/>
</dbReference>
<feature type="binding site" evidence="2">
    <location>
        <position position="447"/>
    </location>
    <ligand>
        <name>Mn(2+)</name>
        <dbReference type="ChEBI" id="CHEBI:29035"/>
        <label>2</label>
    </ligand>
</feature>
<keyword evidence="3" id="KW-1133">Transmembrane helix</keyword>
<evidence type="ECO:0000256" key="1">
    <source>
        <dbReference type="PIRNR" id="PIRNR026583"/>
    </source>
</evidence>
<dbReference type="GO" id="GO:0003676">
    <property type="term" value="F:nucleic acid binding"/>
    <property type="evidence" value="ECO:0007669"/>
    <property type="project" value="UniProtKB-UniRule"/>
</dbReference>
<keyword evidence="1" id="KW-1003">Cell membrane</keyword>
<dbReference type="AlphaFoldDB" id="A0A1H5WHQ9"/>
<feature type="domain" description="DHHA1" evidence="5">
    <location>
        <begin position="569"/>
        <end position="649"/>
    </location>
</feature>
<dbReference type="Gene3D" id="3.90.1640.10">
    <property type="entry name" value="inorganic pyrophosphatase (n-terminal core)"/>
    <property type="match status" value="1"/>
</dbReference>
<keyword evidence="2" id="KW-0464">Manganese</keyword>
<keyword evidence="1 3" id="KW-0472">Membrane</keyword>
<evidence type="ECO:0000259" key="4">
    <source>
        <dbReference type="Pfam" id="PF01368"/>
    </source>
</evidence>
<organism evidence="6 7">
    <name type="scientific">Caloramator fervidus</name>
    <dbReference type="NCBI Taxonomy" id="29344"/>
    <lineage>
        <taxon>Bacteria</taxon>
        <taxon>Bacillati</taxon>
        <taxon>Bacillota</taxon>
        <taxon>Clostridia</taxon>
        <taxon>Eubacteriales</taxon>
        <taxon>Clostridiaceae</taxon>
        <taxon>Caloramator</taxon>
    </lineage>
</organism>